<dbReference type="GO" id="GO:0016779">
    <property type="term" value="F:nucleotidyltransferase activity"/>
    <property type="evidence" value="ECO:0007669"/>
    <property type="project" value="InterPro"/>
</dbReference>
<protein>
    <submittedName>
        <fullName evidence="2">Transcriptional regulator</fullName>
    </submittedName>
</protein>
<dbReference type="EMBL" id="RJVO01000006">
    <property type="protein sequence ID" value="ROH88748.1"/>
    <property type="molecule type" value="Genomic_DNA"/>
</dbReference>
<dbReference type="InterPro" id="IPR036390">
    <property type="entry name" value="WH_DNA-bd_sf"/>
</dbReference>
<evidence type="ECO:0000259" key="1">
    <source>
        <dbReference type="Pfam" id="PF01909"/>
    </source>
</evidence>
<name>A0A3N0V8W2_9GAMM</name>
<keyword evidence="3" id="KW-1185">Reference proteome</keyword>
<evidence type="ECO:0000313" key="3">
    <source>
        <dbReference type="Proteomes" id="UP000282106"/>
    </source>
</evidence>
<comment type="caution">
    <text evidence="2">The sequence shown here is derived from an EMBL/GenBank/DDBJ whole genome shotgun (WGS) entry which is preliminary data.</text>
</comment>
<dbReference type="InterPro" id="IPR043519">
    <property type="entry name" value="NT_sf"/>
</dbReference>
<reference evidence="2 3" key="1">
    <citation type="submission" date="2018-10" db="EMBL/GenBank/DDBJ databases">
        <authorList>
            <person name="Chen W.-M."/>
        </authorList>
    </citation>
    <scope>NUCLEOTIDE SEQUENCE [LARGE SCALE GENOMIC DNA]</scope>
    <source>
        <strain evidence="2 3">THS-13</strain>
    </source>
</reference>
<dbReference type="Proteomes" id="UP000282106">
    <property type="component" value="Unassembled WGS sequence"/>
</dbReference>
<evidence type="ECO:0000313" key="2">
    <source>
        <dbReference type="EMBL" id="ROH88748.1"/>
    </source>
</evidence>
<sequence length="206" mass="22478">MIDPIMGMNPATSADPADALFSAVRRRVLAPLFTQPERSFYVNELVRLAESGSGAVQRELESLARSGLVRVSRQGNQKHYQANPDSPIFRELRGIVVKTAGYAERLRVALIPLQAQIAWAALYGSAARGQMSAASDLDLLVVSDQLRLEDLFQQLALPEQEIGRAIHPTLYTRAEFGRRLQAGNSFLTKVLAGELMTLSGSRDAAG</sequence>
<dbReference type="SUPFAM" id="SSF81301">
    <property type="entry name" value="Nucleotidyltransferase"/>
    <property type="match status" value="1"/>
</dbReference>
<dbReference type="Gene3D" id="3.30.460.10">
    <property type="entry name" value="Beta Polymerase, domain 2"/>
    <property type="match status" value="1"/>
</dbReference>
<dbReference type="Gene3D" id="1.10.10.10">
    <property type="entry name" value="Winged helix-like DNA-binding domain superfamily/Winged helix DNA-binding domain"/>
    <property type="match status" value="1"/>
</dbReference>
<dbReference type="InterPro" id="IPR002934">
    <property type="entry name" value="Polymerase_NTP_transf_dom"/>
</dbReference>
<dbReference type="SUPFAM" id="SSF46785">
    <property type="entry name" value="Winged helix' DNA-binding domain"/>
    <property type="match status" value="1"/>
</dbReference>
<dbReference type="AlphaFoldDB" id="A0A3N0V8W2"/>
<gene>
    <name evidence="2" type="ORF">ED208_13115</name>
</gene>
<dbReference type="InterPro" id="IPR036388">
    <property type="entry name" value="WH-like_DNA-bd_sf"/>
</dbReference>
<dbReference type="CDD" id="cd00090">
    <property type="entry name" value="HTH_ARSR"/>
    <property type="match status" value="1"/>
</dbReference>
<feature type="domain" description="Polymerase nucleotidyl transferase" evidence="1">
    <location>
        <begin position="118"/>
        <end position="178"/>
    </location>
</feature>
<organism evidence="2 3">
    <name type="scientific">Stagnimonas aquatica</name>
    <dbReference type="NCBI Taxonomy" id="2689987"/>
    <lineage>
        <taxon>Bacteria</taxon>
        <taxon>Pseudomonadati</taxon>
        <taxon>Pseudomonadota</taxon>
        <taxon>Gammaproteobacteria</taxon>
        <taxon>Nevskiales</taxon>
        <taxon>Nevskiaceae</taxon>
        <taxon>Stagnimonas</taxon>
    </lineage>
</organism>
<dbReference type="InterPro" id="IPR011991">
    <property type="entry name" value="ArsR-like_HTH"/>
</dbReference>
<proteinExistence type="predicted"/>
<accession>A0A3N0V8W2</accession>
<dbReference type="CDD" id="cd05403">
    <property type="entry name" value="NT_KNTase_like"/>
    <property type="match status" value="1"/>
</dbReference>
<dbReference type="Pfam" id="PF01909">
    <property type="entry name" value="NTP_transf_2"/>
    <property type="match status" value="1"/>
</dbReference>
<dbReference type="GO" id="GO:0006355">
    <property type="term" value="P:regulation of DNA-templated transcription"/>
    <property type="evidence" value="ECO:0007669"/>
    <property type="project" value="UniProtKB-ARBA"/>
</dbReference>
<dbReference type="InParanoid" id="A0A3N0V8W2"/>